<dbReference type="InterPro" id="IPR036230">
    <property type="entry name" value="LeuA_allosteric_dom_sf"/>
</dbReference>
<evidence type="ECO:0000256" key="2">
    <source>
        <dbReference type="ARBA" id="ARBA00009767"/>
    </source>
</evidence>
<dbReference type="PANTHER" id="PTHR46911">
    <property type="match status" value="1"/>
</dbReference>
<dbReference type="SUPFAM" id="SSF89000">
    <property type="entry name" value="post-HMGL domain-like"/>
    <property type="match status" value="1"/>
</dbReference>
<feature type="region of interest" description="Disordered" evidence="8">
    <location>
        <begin position="470"/>
        <end position="495"/>
    </location>
</feature>
<accession>A0A0C9U180</accession>
<protein>
    <recommendedName>
        <fullName evidence="3">2-isopropylmalate synthase</fullName>
        <ecNumber evidence="3">2.3.3.13</ecNumber>
    </recommendedName>
</protein>
<dbReference type="InterPro" id="IPR000891">
    <property type="entry name" value="PYR_CT"/>
</dbReference>
<dbReference type="Pfam" id="PF22615">
    <property type="entry name" value="IPMS_D2"/>
    <property type="match status" value="1"/>
</dbReference>
<evidence type="ECO:0000259" key="9">
    <source>
        <dbReference type="PROSITE" id="PS50991"/>
    </source>
</evidence>
<dbReference type="EMBL" id="KN837177">
    <property type="protein sequence ID" value="KIJ36528.1"/>
    <property type="molecule type" value="Genomic_DNA"/>
</dbReference>
<keyword evidence="4" id="KW-0028">Amino-acid biosynthesis</keyword>
<feature type="domain" description="Pyruvate carboxyltransferase" evidence="9">
    <location>
        <begin position="33"/>
        <end position="313"/>
    </location>
</feature>
<reference evidence="10 11" key="1">
    <citation type="submission" date="2014-06" db="EMBL/GenBank/DDBJ databases">
        <title>Evolutionary Origins and Diversification of the Mycorrhizal Mutualists.</title>
        <authorList>
            <consortium name="DOE Joint Genome Institute"/>
            <consortium name="Mycorrhizal Genomics Consortium"/>
            <person name="Kohler A."/>
            <person name="Kuo A."/>
            <person name="Nagy L.G."/>
            <person name="Floudas D."/>
            <person name="Copeland A."/>
            <person name="Barry K.W."/>
            <person name="Cichocki N."/>
            <person name="Veneault-Fourrey C."/>
            <person name="LaButti K."/>
            <person name="Lindquist E.A."/>
            <person name="Lipzen A."/>
            <person name="Lundell T."/>
            <person name="Morin E."/>
            <person name="Murat C."/>
            <person name="Riley R."/>
            <person name="Ohm R."/>
            <person name="Sun H."/>
            <person name="Tunlid A."/>
            <person name="Henrissat B."/>
            <person name="Grigoriev I.V."/>
            <person name="Hibbett D.S."/>
            <person name="Martin F."/>
        </authorList>
    </citation>
    <scope>NUCLEOTIDE SEQUENCE [LARGE SCALE GENOMIC DNA]</scope>
    <source>
        <strain evidence="10 11">SS14</strain>
    </source>
</reference>
<dbReference type="CDD" id="cd07942">
    <property type="entry name" value="DRE_TIM_LeuA"/>
    <property type="match status" value="1"/>
</dbReference>
<dbReference type="GO" id="GO:0003852">
    <property type="term" value="F:2-isopropylmalate synthase activity"/>
    <property type="evidence" value="ECO:0007669"/>
    <property type="project" value="UniProtKB-EC"/>
</dbReference>
<dbReference type="InterPro" id="IPR002034">
    <property type="entry name" value="AIPM/Hcit_synth_CS"/>
</dbReference>
<feature type="compositionally biased region" description="Low complexity" evidence="8">
    <location>
        <begin position="470"/>
        <end position="481"/>
    </location>
</feature>
<keyword evidence="5 7" id="KW-0808">Transferase</keyword>
<dbReference type="Gene3D" id="3.20.20.70">
    <property type="entry name" value="Aldolase class I"/>
    <property type="match status" value="1"/>
</dbReference>
<dbReference type="PROSITE" id="PS00816">
    <property type="entry name" value="AIPM_HOMOCIT_SYNTH_2"/>
    <property type="match status" value="1"/>
</dbReference>
<dbReference type="SUPFAM" id="SSF110921">
    <property type="entry name" value="2-isopropylmalate synthase LeuA, allosteric (dimerisation) domain"/>
    <property type="match status" value="1"/>
</dbReference>
<dbReference type="InterPro" id="IPR039371">
    <property type="entry name" value="LeuA_N_DRE-TIM"/>
</dbReference>
<dbReference type="GO" id="GO:0005739">
    <property type="term" value="C:mitochondrion"/>
    <property type="evidence" value="ECO:0007669"/>
    <property type="project" value="TreeGrafter"/>
</dbReference>
<keyword evidence="11" id="KW-1185">Reference proteome</keyword>
<evidence type="ECO:0000256" key="7">
    <source>
        <dbReference type="RuleBase" id="RU003523"/>
    </source>
</evidence>
<name>A0A0C9U180_SPHS4</name>
<dbReference type="PANTHER" id="PTHR46911:SF1">
    <property type="entry name" value="2-ISOPROPYLMALATE SYNTHASE"/>
    <property type="match status" value="1"/>
</dbReference>
<organism evidence="10 11">
    <name type="scientific">Sphaerobolus stellatus (strain SS14)</name>
    <dbReference type="NCBI Taxonomy" id="990650"/>
    <lineage>
        <taxon>Eukaryota</taxon>
        <taxon>Fungi</taxon>
        <taxon>Dikarya</taxon>
        <taxon>Basidiomycota</taxon>
        <taxon>Agaricomycotina</taxon>
        <taxon>Agaricomycetes</taxon>
        <taxon>Phallomycetidae</taxon>
        <taxon>Geastrales</taxon>
        <taxon>Sphaerobolaceae</taxon>
        <taxon>Sphaerobolus</taxon>
    </lineage>
</organism>
<evidence type="ECO:0000256" key="1">
    <source>
        <dbReference type="ARBA" id="ARBA00000064"/>
    </source>
</evidence>
<dbReference type="AlphaFoldDB" id="A0A0C9U180"/>
<evidence type="ECO:0000313" key="11">
    <source>
        <dbReference type="Proteomes" id="UP000054279"/>
    </source>
</evidence>
<feature type="region of interest" description="Disordered" evidence="8">
    <location>
        <begin position="628"/>
        <end position="650"/>
    </location>
</feature>
<keyword evidence="6" id="KW-0100">Branched-chain amino acid biosynthesis</keyword>
<dbReference type="Pfam" id="PF08502">
    <property type="entry name" value="LeuA_dimer"/>
    <property type="match status" value="1"/>
</dbReference>
<dbReference type="InterPro" id="IPR054692">
    <property type="entry name" value="LeuA-like_post-cat"/>
</dbReference>
<dbReference type="Pfam" id="PF00682">
    <property type="entry name" value="HMGL-like"/>
    <property type="match status" value="1"/>
</dbReference>
<gene>
    <name evidence="10" type="ORF">M422DRAFT_61152</name>
</gene>
<comment type="catalytic activity">
    <reaction evidence="1">
        <text>3-methyl-2-oxobutanoate + acetyl-CoA + H2O = (2S)-2-isopropylmalate + CoA + H(+)</text>
        <dbReference type="Rhea" id="RHEA:21524"/>
        <dbReference type="ChEBI" id="CHEBI:1178"/>
        <dbReference type="ChEBI" id="CHEBI:11851"/>
        <dbReference type="ChEBI" id="CHEBI:15377"/>
        <dbReference type="ChEBI" id="CHEBI:15378"/>
        <dbReference type="ChEBI" id="CHEBI:57287"/>
        <dbReference type="ChEBI" id="CHEBI:57288"/>
        <dbReference type="EC" id="2.3.3.13"/>
    </reaction>
</comment>
<comment type="similarity">
    <text evidence="2">Belongs to the alpha-IPM synthase/homocitrate synthase family. LeuA type 2 subfamily.</text>
</comment>
<dbReference type="SMART" id="SM00917">
    <property type="entry name" value="LeuA_dimer"/>
    <property type="match status" value="1"/>
</dbReference>
<dbReference type="PROSITE" id="PS50991">
    <property type="entry name" value="PYR_CT"/>
    <property type="match status" value="1"/>
</dbReference>
<evidence type="ECO:0000256" key="8">
    <source>
        <dbReference type="SAM" id="MobiDB-lite"/>
    </source>
</evidence>
<dbReference type="Proteomes" id="UP000054279">
    <property type="component" value="Unassembled WGS sequence"/>
</dbReference>
<dbReference type="NCBIfam" id="NF002991">
    <property type="entry name" value="PRK03739.1"/>
    <property type="match status" value="1"/>
</dbReference>
<evidence type="ECO:0000256" key="5">
    <source>
        <dbReference type="ARBA" id="ARBA00022679"/>
    </source>
</evidence>
<evidence type="ECO:0000256" key="3">
    <source>
        <dbReference type="ARBA" id="ARBA00012973"/>
    </source>
</evidence>
<dbReference type="InterPro" id="IPR013709">
    <property type="entry name" value="2-isopropylmalate_synth_dimer"/>
</dbReference>
<dbReference type="SUPFAM" id="SSF51569">
    <property type="entry name" value="Aldolase"/>
    <property type="match status" value="1"/>
</dbReference>
<dbReference type="PROSITE" id="PS00815">
    <property type="entry name" value="AIPM_HOMOCIT_SYNTH_1"/>
    <property type="match status" value="1"/>
</dbReference>
<feature type="compositionally biased region" description="Basic and acidic residues" evidence="8">
    <location>
        <begin position="640"/>
        <end position="650"/>
    </location>
</feature>
<sequence>MPMLQTPSDKYESYLSVPFPERVWPTKRVTSAPQWLSTDLRDGNQALANPMSNEQKLQFFKMLLNIGFKEIEVAYPAASDTEYQFCRTLIEGNHIPDGVAVQVISPMIPALLKRSIMALAGAKHAIIHLYAATSPLFRRVVFRSSKEETIQRAVTAAKMMRELTDQIQREQGTIYQLNYCPETFSQTEMDFAVEICEAVKAAWGKSGSGPREKIIFNMSATVEVGPPNHYADQVEYFSTHITNREHCILSAHPHNDRGCGVAATELALVAGADRVEGCLLGQGERTGNVDIITLALNMYSQGVSPELDFSDLPSVREMVVKSTGIPCPDRYPYAGKLVFAAFAGTHQDAIKKGLDEREKKIKNGEKGVWAIPYLPIDPADVGCSYDAVIRVNSQSGRAGAAYFIKKELSLDLPRSLQTHFGKVIQRESDKTGKELTSKFVVDCFKRTYHLGSSKELTSRLLLSTFRISTVSPSSSDSASGSDDTETPHNLKKLDTSTVAGIDAEDTQVVRFEGDILVDNETRKISGIGSSPISALLEALSNVLSINVKVISLSSHTLSEDSKTASYIELSNPSNKPQTFFGVGVSSNSVASRLRAIISGINASLPVGFIFSAQCRPIPSLPSRPNLILRAGTPTQGIDPGEWRRGVETST</sequence>
<feature type="compositionally biased region" description="Basic and acidic residues" evidence="8">
    <location>
        <begin position="485"/>
        <end position="494"/>
    </location>
</feature>
<dbReference type="GO" id="GO:0009098">
    <property type="term" value="P:L-leucine biosynthetic process"/>
    <property type="evidence" value="ECO:0007669"/>
    <property type="project" value="InterPro"/>
</dbReference>
<dbReference type="EC" id="2.3.3.13" evidence="3"/>
<evidence type="ECO:0000256" key="6">
    <source>
        <dbReference type="ARBA" id="ARBA00023304"/>
    </source>
</evidence>
<dbReference type="HOGENOM" id="CLU_004588_3_0_1"/>
<dbReference type="OrthoDB" id="418791at2759"/>
<evidence type="ECO:0000256" key="4">
    <source>
        <dbReference type="ARBA" id="ARBA00022605"/>
    </source>
</evidence>
<dbReference type="Gene3D" id="3.30.160.270">
    <property type="match status" value="1"/>
</dbReference>
<proteinExistence type="inferred from homology"/>
<evidence type="ECO:0000313" key="10">
    <source>
        <dbReference type="EMBL" id="KIJ36528.1"/>
    </source>
</evidence>
<dbReference type="InterPro" id="IPR013785">
    <property type="entry name" value="Aldolase_TIM"/>
</dbReference>